<sequence>MPKLSLKIAYPIIIAGLFVIVAFVAFNYGTLTRDFYIIFFLLIVYIFLFGFATGQNFSSPVRKLLKSADSLSKGDLKSRFYLESKDELGELARVFNKIADNLQESRSETEMMEKSVDIKVQARTQPLEETIDALEQKIRNRTFEIQKTSTELEKLQKQTKLREMESTELKNQVNKLKEELNKGKNKKVSKLTEKEPPVWSKSDWEK</sequence>
<protein>
    <recommendedName>
        <fullName evidence="3">HAMP domain-containing protein</fullName>
    </recommendedName>
</protein>
<dbReference type="Pfam" id="PF00672">
    <property type="entry name" value="HAMP"/>
    <property type="match status" value="1"/>
</dbReference>
<gene>
    <name evidence="4" type="ORF">A3D34_02025</name>
</gene>
<dbReference type="AlphaFoldDB" id="A0A1G2HWW9"/>
<reference evidence="4 5" key="1">
    <citation type="journal article" date="2016" name="Nat. Commun.">
        <title>Thousands of microbial genomes shed light on interconnected biogeochemical processes in an aquifer system.</title>
        <authorList>
            <person name="Anantharaman K."/>
            <person name="Brown C.T."/>
            <person name="Hug L.A."/>
            <person name="Sharon I."/>
            <person name="Castelle C.J."/>
            <person name="Probst A.J."/>
            <person name="Thomas B.C."/>
            <person name="Singh A."/>
            <person name="Wilkins M.J."/>
            <person name="Karaoz U."/>
            <person name="Brodie E.L."/>
            <person name="Williams K.H."/>
            <person name="Hubbard S.S."/>
            <person name="Banfield J.F."/>
        </authorList>
    </citation>
    <scope>NUCLEOTIDE SEQUENCE [LARGE SCALE GENOMIC DNA]</scope>
</reference>
<dbReference type="Proteomes" id="UP000179183">
    <property type="component" value="Unassembled WGS sequence"/>
</dbReference>
<keyword evidence="2" id="KW-0472">Membrane</keyword>
<keyword evidence="2" id="KW-0812">Transmembrane</keyword>
<dbReference type="PROSITE" id="PS50885">
    <property type="entry name" value="HAMP"/>
    <property type="match status" value="1"/>
</dbReference>
<dbReference type="GO" id="GO:0016020">
    <property type="term" value="C:membrane"/>
    <property type="evidence" value="ECO:0007669"/>
    <property type="project" value="InterPro"/>
</dbReference>
<dbReference type="SMART" id="SM00304">
    <property type="entry name" value="HAMP"/>
    <property type="match status" value="1"/>
</dbReference>
<accession>A0A1G2HWW9</accession>
<feature type="transmembrane region" description="Helical" evidence="2">
    <location>
        <begin position="12"/>
        <end position="29"/>
    </location>
</feature>
<dbReference type="SUPFAM" id="SSF158472">
    <property type="entry name" value="HAMP domain-like"/>
    <property type="match status" value="1"/>
</dbReference>
<dbReference type="Gene3D" id="6.10.340.10">
    <property type="match status" value="1"/>
</dbReference>
<dbReference type="PANTHER" id="PTHR32089">
    <property type="entry name" value="METHYL-ACCEPTING CHEMOTAXIS PROTEIN MCPB"/>
    <property type="match status" value="1"/>
</dbReference>
<dbReference type="CDD" id="cd06225">
    <property type="entry name" value="HAMP"/>
    <property type="match status" value="1"/>
</dbReference>
<comment type="caution">
    <text evidence="4">The sequence shown here is derived from an EMBL/GenBank/DDBJ whole genome shotgun (WGS) entry which is preliminary data.</text>
</comment>
<evidence type="ECO:0000259" key="3">
    <source>
        <dbReference type="PROSITE" id="PS50885"/>
    </source>
</evidence>
<feature type="transmembrane region" description="Helical" evidence="2">
    <location>
        <begin position="35"/>
        <end position="54"/>
    </location>
</feature>
<dbReference type="PANTHER" id="PTHR32089:SF112">
    <property type="entry name" value="LYSOZYME-LIKE PROTEIN-RELATED"/>
    <property type="match status" value="1"/>
</dbReference>
<dbReference type="InterPro" id="IPR003660">
    <property type="entry name" value="HAMP_dom"/>
</dbReference>
<feature type="region of interest" description="Disordered" evidence="1">
    <location>
        <begin position="177"/>
        <end position="206"/>
    </location>
</feature>
<evidence type="ECO:0000256" key="1">
    <source>
        <dbReference type="SAM" id="MobiDB-lite"/>
    </source>
</evidence>
<proteinExistence type="predicted"/>
<dbReference type="EMBL" id="MHOQ01000017">
    <property type="protein sequence ID" value="OGZ66919.1"/>
    <property type="molecule type" value="Genomic_DNA"/>
</dbReference>
<feature type="domain" description="HAMP" evidence="3">
    <location>
        <begin position="55"/>
        <end position="107"/>
    </location>
</feature>
<organism evidence="4 5">
    <name type="scientific">Candidatus Staskawiczbacteria bacterium RIFCSPHIGHO2_02_FULL_33_16</name>
    <dbReference type="NCBI Taxonomy" id="1802204"/>
    <lineage>
        <taxon>Bacteria</taxon>
        <taxon>Candidatus Staskawicziibacteriota</taxon>
    </lineage>
</organism>
<evidence type="ECO:0000256" key="2">
    <source>
        <dbReference type="SAM" id="Phobius"/>
    </source>
</evidence>
<evidence type="ECO:0000313" key="5">
    <source>
        <dbReference type="Proteomes" id="UP000179183"/>
    </source>
</evidence>
<feature type="compositionally biased region" description="Basic and acidic residues" evidence="1">
    <location>
        <begin position="190"/>
        <end position="206"/>
    </location>
</feature>
<evidence type="ECO:0000313" key="4">
    <source>
        <dbReference type="EMBL" id="OGZ66919.1"/>
    </source>
</evidence>
<dbReference type="GO" id="GO:0007165">
    <property type="term" value="P:signal transduction"/>
    <property type="evidence" value="ECO:0007669"/>
    <property type="project" value="InterPro"/>
</dbReference>
<keyword evidence="2" id="KW-1133">Transmembrane helix</keyword>
<name>A0A1G2HWW9_9BACT</name>